<dbReference type="STRING" id="135651.G0PD32"/>
<accession>G0PD32</accession>
<dbReference type="InParanoid" id="G0PD32"/>
<protein>
    <submittedName>
        <fullName evidence="1">Uncharacterized protein</fullName>
    </submittedName>
</protein>
<dbReference type="eggNOG" id="KOG3676">
    <property type="taxonomic scope" value="Eukaryota"/>
</dbReference>
<evidence type="ECO:0000313" key="2">
    <source>
        <dbReference type="Proteomes" id="UP000008068"/>
    </source>
</evidence>
<keyword evidence="2" id="KW-1185">Reference proteome</keyword>
<name>G0PD32_CAEBE</name>
<reference evidence="2" key="1">
    <citation type="submission" date="2011-07" db="EMBL/GenBank/DDBJ databases">
        <authorList>
            <consortium name="Caenorhabditis brenneri Sequencing and Analysis Consortium"/>
            <person name="Wilson R.K."/>
        </authorList>
    </citation>
    <scope>NUCLEOTIDE SEQUENCE [LARGE SCALE GENOMIC DNA]</scope>
    <source>
        <strain evidence="2">PB2801</strain>
    </source>
</reference>
<sequence>MSVYGVLYPFRLLCPFPLVPHSLFHLSLVLQRTLQFPSRYFFPPVSKIDWQPSVTPVEERGESESQGRAETSSPIMVIAPSRTIRVRATDNFTSIELPNVPAKPTFVSVSNSFFCPR</sequence>
<gene>
    <name evidence="1" type="ORF">CAEBREN_32209</name>
</gene>
<dbReference type="EMBL" id="GL380262">
    <property type="protein sequence ID" value="EGT51492.1"/>
    <property type="molecule type" value="Genomic_DNA"/>
</dbReference>
<dbReference type="AlphaFoldDB" id="G0PD32"/>
<dbReference type="Proteomes" id="UP000008068">
    <property type="component" value="Unassembled WGS sequence"/>
</dbReference>
<dbReference type="HOGENOM" id="CLU_2086934_0_0_1"/>
<proteinExistence type="predicted"/>
<evidence type="ECO:0000313" key="1">
    <source>
        <dbReference type="EMBL" id="EGT51492.1"/>
    </source>
</evidence>
<organism evidence="2">
    <name type="scientific">Caenorhabditis brenneri</name>
    <name type="common">Nematode worm</name>
    <dbReference type="NCBI Taxonomy" id="135651"/>
    <lineage>
        <taxon>Eukaryota</taxon>
        <taxon>Metazoa</taxon>
        <taxon>Ecdysozoa</taxon>
        <taxon>Nematoda</taxon>
        <taxon>Chromadorea</taxon>
        <taxon>Rhabditida</taxon>
        <taxon>Rhabditina</taxon>
        <taxon>Rhabditomorpha</taxon>
        <taxon>Rhabditoidea</taxon>
        <taxon>Rhabditidae</taxon>
        <taxon>Peloderinae</taxon>
        <taxon>Caenorhabditis</taxon>
    </lineage>
</organism>